<keyword evidence="4" id="KW-0067">ATP-binding</keyword>
<dbReference type="RefSeq" id="WP_109835685.1">
    <property type="nucleotide sequence ID" value="NZ_QGKM01000001.1"/>
</dbReference>
<dbReference type="GO" id="GO:0016740">
    <property type="term" value="F:transferase activity"/>
    <property type="evidence" value="ECO:0007669"/>
    <property type="project" value="UniProtKB-KW"/>
</dbReference>
<reference evidence="7 8" key="1">
    <citation type="submission" date="2018-05" db="EMBL/GenBank/DDBJ databases">
        <title>Leucothrix arctica sp. nov., isolated from Arctic seawater.</title>
        <authorList>
            <person name="Choi A."/>
            <person name="Baek K."/>
        </authorList>
    </citation>
    <scope>NUCLEOTIDE SEQUENCE [LARGE SCALE GENOMIC DNA]</scope>
    <source>
        <strain evidence="7 8">JCM 18388</strain>
    </source>
</reference>
<dbReference type="PANTHER" id="PTHR43851:SF3">
    <property type="entry name" value="COENZYME Q8"/>
    <property type="match status" value="1"/>
</dbReference>
<evidence type="ECO:0000313" key="7">
    <source>
        <dbReference type="EMBL" id="PWR00704.1"/>
    </source>
</evidence>
<feature type="domain" description="ABC1 atypical kinase-like" evidence="6">
    <location>
        <begin position="105"/>
        <end position="343"/>
    </location>
</feature>
<evidence type="ECO:0000313" key="8">
    <source>
        <dbReference type="Proteomes" id="UP000245539"/>
    </source>
</evidence>
<comment type="caution">
    <text evidence="7">The sequence shown here is derived from an EMBL/GenBank/DDBJ whole genome shotgun (WGS) entry which is preliminary data.</text>
</comment>
<feature type="region of interest" description="Disordered" evidence="5">
    <location>
        <begin position="1"/>
        <end position="21"/>
    </location>
</feature>
<dbReference type="GO" id="GO:0005524">
    <property type="term" value="F:ATP binding"/>
    <property type="evidence" value="ECO:0007669"/>
    <property type="project" value="UniProtKB-KW"/>
</dbReference>
<proteinExistence type="inferred from homology"/>
<accession>A0A317CT50</accession>
<evidence type="ECO:0000259" key="6">
    <source>
        <dbReference type="Pfam" id="PF03109"/>
    </source>
</evidence>
<keyword evidence="2" id="KW-0808">Transferase</keyword>
<sequence>MSTNESDNNSKKNNTSAVPSGRLSRFAKLGSLATGVAGGMLAEGARQIAKGNRPKASDMLLTPGNAKRIADQLAQLRGAAMKVGQIMSMDTGDLLPKEMTDILARLRSDAKSMPLSQLNTVLEAGWGKGWNLKFKQFSFEPVAAASIGQVHSAHTKDGRHLALKVQYPDVRESIDSDVDNVATLLRVSGFIPKTLDFKPLLEEAKQQLHTEADYEREATYLKRYRELLADETDFVLPEVYDDLTTSNILAMSFVGGAPIETLEHAPQEDRDRAVSLLISLLFREIFEFQLIQTDPNFANYHYDSETKKLILLDFGATREYPIDIADAYHQMMTAGTQGDRESMHLAADKIGFFEKDIKPEQREAVIDLFETACEPLAYEGVYDFGQAQIAERIRDAGMKLSMEQEYWHTPPADALFLHRKLGGLYLLGVKLKARVDVRGLFLGSGKKP</sequence>
<evidence type="ECO:0000256" key="1">
    <source>
        <dbReference type="ARBA" id="ARBA00009670"/>
    </source>
</evidence>
<dbReference type="GO" id="GO:0006744">
    <property type="term" value="P:ubiquinone biosynthetic process"/>
    <property type="evidence" value="ECO:0007669"/>
    <property type="project" value="TreeGrafter"/>
</dbReference>
<organism evidence="7 8">
    <name type="scientific">Leucothrix pacifica</name>
    <dbReference type="NCBI Taxonomy" id="1247513"/>
    <lineage>
        <taxon>Bacteria</taxon>
        <taxon>Pseudomonadati</taxon>
        <taxon>Pseudomonadota</taxon>
        <taxon>Gammaproteobacteria</taxon>
        <taxon>Thiotrichales</taxon>
        <taxon>Thiotrichaceae</taxon>
        <taxon>Leucothrix</taxon>
    </lineage>
</organism>
<keyword evidence="8" id="KW-1185">Reference proteome</keyword>
<dbReference type="InterPro" id="IPR034646">
    <property type="entry name" value="ADCK3_dom"/>
</dbReference>
<dbReference type="PANTHER" id="PTHR43851">
    <property type="match status" value="1"/>
</dbReference>
<gene>
    <name evidence="7" type="ORF">DKW60_00400</name>
</gene>
<evidence type="ECO:0000256" key="4">
    <source>
        <dbReference type="ARBA" id="ARBA00022840"/>
    </source>
</evidence>
<dbReference type="SUPFAM" id="SSF56112">
    <property type="entry name" value="Protein kinase-like (PK-like)"/>
    <property type="match status" value="1"/>
</dbReference>
<dbReference type="InterPro" id="IPR004147">
    <property type="entry name" value="ABC1_dom"/>
</dbReference>
<dbReference type="CDD" id="cd13970">
    <property type="entry name" value="ABC1_ADCK3"/>
    <property type="match status" value="1"/>
</dbReference>
<comment type="similarity">
    <text evidence="1">Belongs to the protein kinase superfamily. ADCK protein kinase family.</text>
</comment>
<keyword evidence="3" id="KW-0547">Nucleotide-binding</keyword>
<dbReference type="InterPro" id="IPR051409">
    <property type="entry name" value="Atypical_kinase_ADCK"/>
</dbReference>
<dbReference type="OrthoDB" id="9795390at2"/>
<dbReference type="EMBL" id="QGKM01000001">
    <property type="protein sequence ID" value="PWR00704.1"/>
    <property type="molecule type" value="Genomic_DNA"/>
</dbReference>
<feature type="compositionally biased region" description="Polar residues" evidence="5">
    <location>
        <begin position="1"/>
        <end position="18"/>
    </location>
</feature>
<dbReference type="Proteomes" id="UP000245539">
    <property type="component" value="Unassembled WGS sequence"/>
</dbReference>
<evidence type="ECO:0000256" key="2">
    <source>
        <dbReference type="ARBA" id="ARBA00022679"/>
    </source>
</evidence>
<dbReference type="Pfam" id="PF03109">
    <property type="entry name" value="ABC1"/>
    <property type="match status" value="1"/>
</dbReference>
<name>A0A317CT50_9GAMM</name>
<dbReference type="AlphaFoldDB" id="A0A317CT50"/>
<evidence type="ECO:0000256" key="5">
    <source>
        <dbReference type="SAM" id="MobiDB-lite"/>
    </source>
</evidence>
<evidence type="ECO:0000256" key="3">
    <source>
        <dbReference type="ARBA" id="ARBA00022741"/>
    </source>
</evidence>
<protein>
    <submittedName>
        <fullName evidence="7">Ubiquinol-cytochrome C reductase</fullName>
    </submittedName>
</protein>
<dbReference type="InterPro" id="IPR011009">
    <property type="entry name" value="Kinase-like_dom_sf"/>
</dbReference>